<evidence type="ECO:0000256" key="1">
    <source>
        <dbReference type="ARBA" id="ARBA00004123"/>
    </source>
</evidence>
<evidence type="ECO:0000259" key="5">
    <source>
        <dbReference type="PROSITE" id="PS50172"/>
    </source>
</evidence>
<dbReference type="InterPro" id="IPR036420">
    <property type="entry name" value="BRCT_dom_sf"/>
</dbReference>
<feature type="compositionally biased region" description="Basic residues" evidence="4">
    <location>
        <begin position="809"/>
        <end position="818"/>
    </location>
</feature>
<feature type="region of interest" description="Disordered" evidence="4">
    <location>
        <begin position="82"/>
        <end position="202"/>
    </location>
</feature>
<comment type="caution">
    <text evidence="6">The sequence shown here is derived from an EMBL/GenBank/DDBJ whole genome shotgun (WGS) entry which is preliminary data.</text>
</comment>
<dbReference type="SMART" id="SM00292">
    <property type="entry name" value="BRCT"/>
    <property type="match status" value="1"/>
</dbReference>
<organism evidence="6 7">
    <name type="scientific">Macleaya cordata</name>
    <name type="common">Five-seeded plume-poppy</name>
    <name type="synonym">Bocconia cordata</name>
    <dbReference type="NCBI Taxonomy" id="56857"/>
    <lineage>
        <taxon>Eukaryota</taxon>
        <taxon>Viridiplantae</taxon>
        <taxon>Streptophyta</taxon>
        <taxon>Embryophyta</taxon>
        <taxon>Tracheophyta</taxon>
        <taxon>Spermatophyta</taxon>
        <taxon>Magnoliopsida</taxon>
        <taxon>Ranunculales</taxon>
        <taxon>Papaveraceae</taxon>
        <taxon>Papaveroideae</taxon>
        <taxon>Macleaya</taxon>
    </lineage>
</organism>
<feature type="region of interest" description="Disordered" evidence="4">
    <location>
        <begin position="1"/>
        <end position="57"/>
    </location>
</feature>
<feature type="region of interest" description="Disordered" evidence="4">
    <location>
        <begin position="766"/>
        <end position="793"/>
    </location>
</feature>
<dbReference type="PANTHER" id="PTHR23196">
    <property type="entry name" value="PAX TRANSCRIPTION ACTIVATION DOMAIN INTERACTING PROTEIN"/>
    <property type="match status" value="1"/>
</dbReference>
<evidence type="ECO:0000256" key="3">
    <source>
        <dbReference type="ARBA" id="ARBA00023242"/>
    </source>
</evidence>
<dbReference type="Pfam" id="PF16589">
    <property type="entry name" value="BRCT_2"/>
    <property type="match status" value="1"/>
</dbReference>
<dbReference type="GO" id="GO:0006974">
    <property type="term" value="P:DNA damage response"/>
    <property type="evidence" value="ECO:0007669"/>
    <property type="project" value="UniProtKB-KW"/>
</dbReference>
<dbReference type="SUPFAM" id="SSF52113">
    <property type="entry name" value="BRCT domain"/>
    <property type="match status" value="1"/>
</dbReference>
<dbReference type="AlphaFoldDB" id="A0A200Q1N1"/>
<feature type="region of interest" description="Disordered" evidence="4">
    <location>
        <begin position="297"/>
        <end position="327"/>
    </location>
</feature>
<feature type="region of interest" description="Disordered" evidence="4">
    <location>
        <begin position="569"/>
        <end position="608"/>
    </location>
</feature>
<dbReference type="FunCoup" id="A0A200Q1N1">
    <property type="interactions" value="1688"/>
</dbReference>
<feature type="region of interest" description="Disordered" evidence="4">
    <location>
        <begin position="803"/>
        <end position="822"/>
    </location>
</feature>
<proteinExistence type="predicted"/>
<keyword evidence="7" id="KW-1185">Reference proteome</keyword>
<keyword evidence="2" id="KW-0227">DNA damage</keyword>
<evidence type="ECO:0000256" key="4">
    <source>
        <dbReference type="SAM" id="MobiDB-lite"/>
    </source>
</evidence>
<dbReference type="InParanoid" id="A0A200Q1N1"/>
<protein>
    <submittedName>
        <fullName evidence="6">BRCT domain</fullName>
    </submittedName>
</protein>
<evidence type="ECO:0000256" key="2">
    <source>
        <dbReference type="ARBA" id="ARBA00022763"/>
    </source>
</evidence>
<dbReference type="InterPro" id="IPR001357">
    <property type="entry name" value="BRCT_dom"/>
</dbReference>
<reference evidence="6 7" key="1">
    <citation type="journal article" date="2017" name="Mol. Plant">
        <title>The Genome of Medicinal Plant Macleaya cordata Provides New Insights into Benzylisoquinoline Alkaloids Metabolism.</title>
        <authorList>
            <person name="Liu X."/>
            <person name="Liu Y."/>
            <person name="Huang P."/>
            <person name="Ma Y."/>
            <person name="Qing Z."/>
            <person name="Tang Q."/>
            <person name="Cao H."/>
            <person name="Cheng P."/>
            <person name="Zheng Y."/>
            <person name="Yuan Z."/>
            <person name="Zhou Y."/>
            <person name="Liu J."/>
            <person name="Tang Z."/>
            <person name="Zhuo Y."/>
            <person name="Zhang Y."/>
            <person name="Yu L."/>
            <person name="Huang J."/>
            <person name="Yang P."/>
            <person name="Peng Q."/>
            <person name="Zhang J."/>
            <person name="Jiang W."/>
            <person name="Zhang Z."/>
            <person name="Lin K."/>
            <person name="Ro D.K."/>
            <person name="Chen X."/>
            <person name="Xiong X."/>
            <person name="Shang Y."/>
            <person name="Huang S."/>
            <person name="Zeng J."/>
        </authorList>
    </citation>
    <scope>NUCLEOTIDE SEQUENCE [LARGE SCALE GENOMIC DNA]</scope>
    <source>
        <strain evidence="7">cv. BLH2017</strain>
        <tissue evidence="6">Root</tissue>
    </source>
</reference>
<feature type="compositionally biased region" description="Basic and acidic residues" evidence="4">
    <location>
        <begin position="240"/>
        <end position="249"/>
    </location>
</feature>
<name>A0A200Q1N1_MACCD</name>
<feature type="compositionally biased region" description="Polar residues" evidence="4">
    <location>
        <begin position="225"/>
        <end position="239"/>
    </location>
</feature>
<dbReference type="PROSITE" id="PS50172">
    <property type="entry name" value="BRCT"/>
    <property type="match status" value="1"/>
</dbReference>
<dbReference type="GO" id="GO:0005634">
    <property type="term" value="C:nucleus"/>
    <property type="evidence" value="ECO:0007669"/>
    <property type="project" value="UniProtKB-SubCell"/>
</dbReference>
<dbReference type="Gene3D" id="3.40.50.10190">
    <property type="entry name" value="BRCT domain"/>
    <property type="match status" value="2"/>
</dbReference>
<dbReference type="STRING" id="56857.A0A200Q1N1"/>
<comment type="subcellular location">
    <subcellularLocation>
        <location evidence="1">Nucleus</location>
    </subcellularLocation>
</comment>
<keyword evidence="3" id="KW-0539">Nucleus</keyword>
<feature type="region of interest" description="Disordered" evidence="4">
    <location>
        <begin position="223"/>
        <end position="259"/>
    </location>
</feature>
<evidence type="ECO:0000313" key="7">
    <source>
        <dbReference type="Proteomes" id="UP000195402"/>
    </source>
</evidence>
<dbReference type="PANTHER" id="PTHR23196:SF1">
    <property type="entry name" value="PAX-INTERACTING PROTEIN 1"/>
    <property type="match status" value="1"/>
</dbReference>
<dbReference type="Pfam" id="PF16770">
    <property type="entry name" value="RTT107_BRCT_5"/>
    <property type="match status" value="1"/>
</dbReference>
<sequence length="1260" mass="138927">MSSDGDDETHSTKEGDNSNTRIDIDMETQPFDSDDESPLEFRDLNGEPFNGTIPVESETQVLEDWNCDENLMTQLLVDETQVQVFTHEEDDGEDSDRTEVLTEAEGVSDVESERGGVGDNDDDEQEEKEKDSDGASDDESERGGIGDDDDDDEQGEKEKDVTVDFNDSTDELRRNSGKYVSTSKPLDNGIKEPNSGSVHRSVMSVRTASLRASGLAAACRMSFEGTDTNPGSIPSNSQPGKEHIRKDDGMTDLGDPASIGKKRMEVHRDCGSGDIYGNTKTFKDEIRNRGAVRKLFTDDDDDDDTPVANNEGINDNDSFNGGRDRPELDNGHEFAGLSYVDSQEPGELSQANALDIVDRFLLVNNVECSQEDKDYPGITVKGKSPSVPSAKGPQTLACRTNTRSPVGEVGIFDWVDSREDEGGGDFFSKRKEVLFKSNEHGRKSFTQPKKPRHLNFRKGKDSIRSDSRLMLQNLKEDHNTVQIPESKAKKILFEELDEQLNPEPSEQQLEALDISKSPPEMYDVGIDTQLAAEAMEALVCGVPANHDTADAFQAIPNTRGVMKNRSHLEHASVQKRVSSSDIGGISKQSKRTKTLDTKLSGETPISSRIRSKNPTVEEIAQESALKANRKKGRSKAEELPSTRNAATGFRNSGRRSSKFVGQRKEVGVVDRAHAKEVDKCHSSSELNGNNSFSKWQLPEDSRTFTPVARRTRQSQAVNALKKTTNLFNDSGERKEDLIEVNILGGKRVRGKMGIDAPERLTKRKYSKSGSNLIGDVNKPTLHEPLGLDGPHDRTAKTLCEKRNAVSKPREKRTCRRVSGHLNGPANLHNSSAVVDGVIEANGQSITTPNGLNVDVGITFVNLDMKRKTRSSISRHPSSFGKNSAGHVIEQDLVEPVLADAVVNCSLPMNEKKVVKDRVKEKASKHSGKKGDADSLSTPKGIIGGNARLEGSPGEKLIPSGALCVTPINCTTPINATTLVNEASPVCIGDNYQKRSCKKSLSKSSLTRELNNLCTDPVRTLAFKDLRKRRDMASIHVLFSHHLDEDIIKQQKKILARLGVSIASSSSEATHFVTDKFVRTRSMLEAIALGKPVVTHLWLESCGQASCFIDERNYILRDSKKEKEIGFSLPVSLSRACQSPLLEGQRVFITPNVKPVKEVVASLVKAVHGQAVERIGRSVMNDDEVLKDLLVLSCEEDYEICVPLLEKGVAIYSSELLLNGIVIQKLEYERHRLFSEQVKRTRSTIWIRKGGDQFLPVTKRK</sequence>
<feature type="region of interest" description="Disordered" evidence="4">
    <location>
        <begin position="915"/>
        <end position="948"/>
    </location>
</feature>
<feature type="region of interest" description="Disordered" evidence="4">
    <location>
        <begin position="623"/>
        <end position="664"/>
    </location>
</feature>
<dbReference type="EMBL" id="MVGT01003318">
    <property type="protein sequence ID" value="OVA04379.1"/>
    <property type="molecule type" value="Genomic_DNA"/>
</dbReference>
<gene>
    <name evidence="6" type="ORF">BVC80_1395g96</name>
</gene>
<dbReference type="CDD" id="cd17744">
    <property type="entry name" value="BRCT_MDC1_rpt1"/>
    <property type="match status" value="1"/>
</dbReference>
<dbReference type="InterPro" id="IPR051579">
    <property type="entry name" value="DDR_Transcriptional_Reg"/>
</dbReference>
<feature type="compositionally biased region" description="Polar residues" evidence="4">
    <location>
        <begin position="307"/>
        <end position="319"/>
    </location>
</feature>
<feature type="compositionally biased region" description="Acidic residues" evidence="4">
    <location>
        <begin position="134"/>
        <end position="155"/>
    </location>
</feature>
<feature type="domain" description="BRCT" evidence="5">
    <location>
        <begin position="1026"/>
        <end position="1115"/>
    </location>
</feature>
<dbReference type="OMA" id="DQSHEND"/>
<accession>A0A200Q1N1</accession>
<dbReference type="OrthoDB" id="342264at2759"/>
<evidence type="ECO:0000313" key="6">
    <source>
        <dbReference type="EMBL" id="OVA04379.1"/>
    </source>
</evidence>
<dbReference type="Proteomes" id="UP000195402">
    <property type="component" value="Unassembled WGS sequence"/>
</dbReference>
<dbReference type="CDD" id="cd18432">
    <property type="entry name" value="BRCT_PAXIP1_rpt6_like"/>
    <property type="match status" value="1"/>
</dbReference>
<feature type="compositionally biased region" description="Basic and acidic residues" evidence="4">
    <location>
        <begin position="915"/>
        <end position="932"/>
    </location>
</feature>